<proteinExistence type="predicted"/>
<name>A0AA88DL59_FICCA</name>
<feature type="compositionally biased region" description="Gly residues" evidence="1">
    <location>
        <begin position="49"/>
        <end position="77"/>
    </location>
</feature>
<dbReference type="Proteomes" id="UP001187192">
    <property type="component" value="Unassembled WGS sequence"/>
</dbReference>
<feature type="compositionally biased region" description="Gly residues" evidence="1">
    <location>
        <begin position="1"/>
        <end position="24"/>
    </location>
</feature>
<dbReference type="EMBL" id="BTGU01000069">
    <property type="protein sequence ID" value="GMN57301.1"/>
    <property type="molecule type" value="Genomic_DNA"/>
</dbReference>
<evidence type="ECO:0000256" key="1">
    <source>
        <dbReference type="SAM" id="MobiDB-lite"/>
    </source>
</evidence>
<sequence length="115" mass="10821">MGGGLAEDGLGLAGGVVTGVGGSPEMGSSPSQAIFSPPTIDANNPPQPGGLGPRGRWGRARGGCRGSGLGEGLPGLGPVVGGGRGWVAGVGGGLPASVAGGEKVTDDGEDFGWEG</sequence>
<comment type="caution">
    <text evidence="2">The sequence shown here is derived from an EMBL/GenBank/DDBJ whole genome shotgun (WGS) entry which is preliminary data.</text>
</comment>
<gene>
    <name evidence="2" type="ORF">TIFTF001_026400</name>
</gene>
<evidence type="ECO:0000313" key="3">
    <source>
        <dbReference type="Proteomes" id="UP001187192"/>
    </source>
</evidence>
<keyword evidence="3" id="KW-1185">Reference proteome</keyword>
<reference evidence="2" key="1">
    <citation type="submission" date="2023-07" db="EMBL/GenBank/DDBJ databases">
        <title>draft genome sequence of fig (Ficus carica).</title>
        <authorList>
            <person name="Takahashi T."/>
            <person name="Nishimura K."/>
        </authorList>
    </citation>
    <scope>NUCLEOTIDE SEQUENCE</scope>
</reference>
<protein>
    <submittedName>
        <fullName evidence="2">Uncharacterized protein</fullName>
    </submittedName>
</protein>
<feature type="region of interest" description="Disordered" evidence="1">
    <location>
        <begin position="93"/>
        <end position="115"/>
    </location>
</feature>
<feature type="region of interest" description="Disordered" evidence="1">
    <location>
        <begin position="1"/>
        <end position="77"/>
    </location>
</feature>
<accession>A0AA88DL59</accession>
<organism evidence="2 3">
    <name type="scientific">Ficus carica</name>
    <name type="common">Common fig</name>
    <dbReference type="NCBI Taxonomy" id="3494"/>
    <lineage>
        <taxon>Eukaryota</taxon>
        <taxon>Viridiplantae</taxon>
        <taxon>Streptophyta</taxon>
        <taxon>Embryophyta</taxon>
        <taxon>Tracheophyta</taxon>
        <taxon>Spermatophyta</taxon>
        <taxon>Magnoliopsida</taxon>
        <taxon>eudicotyledons</taxon>
        <taxon>Gunneridae</taxon>
        <taxon>Pentapetalae</taxon>
        <taxon>rosids</taxon>
        <taxon>fabids</taxon>
        <taxon>Rosales</taxon>
        <taxon>Moraceae</taxon>
        <taxon>Ficeae</taxon>
        <taxon>Ficus</taxon>
    </lineage>
</organism>
<dbReference type="AlphaFoldDB" id="A0AA88DL59"/>
<evidence type="ECO:0000313" key="2">
    <source>
        <dbReference type="EMBL" id="GMN57301.1"/>
    </source>
</evidence>